<dbReference type="AlphaFoldDB" id="R7TAV0"/>
<evidence type="ECO:0000313" key="7">
    <source>
        <dbReference type="EMBL" id="ELT90848.1"/>
    </source>
</evidence>
<dbReference type="GO" id="GO:0005547">
    <property type="term" value="F:phosphatidylinositol-3,4,5-trisphosphate binding"/>
    <property type="evidence" value="ECO:0007669"/>
    <property type="project" value="TreeGrafter"/>
</dbReference>
<organism evidence="7">
    <name type="scientific">Capitella teleta</name>
    <name type="common">Polychaete worm</name>
    <dbReference type="NCBI Taxonomy" id="283909"/>
    <lineage>
        <taxon>Eukaryota</taxon>
        <taxon>Metazoa</taxon>
        <taxon>Spiralia</taxon>
        <taxon>Lophotrochozoa</taxon>
        <taxon>Annelida</taxon>
        <taxon>Polychaeta</taxon>
        <taxon>Sedentaria</taxon>
        <taxon>Scolecida</taxon>
        <taxon>Capitellidae</taxon>
        <taxon>Capitella</taxon>
    </lineage>
</organism>
<sequence length="1150" mass="131450">MKSISATSPSWESDDTLSDGGEFLDNADFAPPSEELIRTLRAAIPIVPAVQSKLTSREGYLYKLSSKNKNRLGWHKRWVTFDSSAVKYFSSKTSGASKRIIPVNTMINVENDIKNADFLPLDSHEYRFKLTTVDRVYTFSTDDRDDLLMWTSLLMQAIIDAKTDDYHEGGDMCFPDREGYVKMEGVKHKRYLVIKGENFCYYNTKQDFKACSPIHQIPMKLASIKDLGKFKLRIITPAVSYILLLENQDEINGWKLAFEEAIASGLGEDNIMNEVYENHSNRFCADCGMRNPHWASVNLAITLCKNCAGDKFININYELTLFYLGIHRMLGLPLSKLMNLIGNDNSNKFWDWNSTEENRIDSDSDMEQKKDYILCKYQQKSFCHRHPLAHDLEALNEILHCSKLHGKNPLQLAKDAQQTLQVEFLIQNGAESLAEGKKSFNASQASFKKVNKYGIRGFLFKTGSNPKGDFLKRWVVLENGCLSYYENEKSLVAKDQITRKEMLSVACTSDERYEHSFELGTAKNGSRTYLFAAESYAERQKWIINLAKSIAPVRESTLLSVKTLDRGGIVYLRYGATKDWKEHWVHMRGRLFYIYQIEKDVFEEIDLRKLKSLTLLQTNDRCTDALDDGQPFVLDLPNRAIYIQGSTKKDTSNWFAAFTKATTEGGEYISDQQLTSDDVPLIVDKCINFIELHGMDSEGIYRLSGQTSVVTRLLTLFKNDARNVHIKMEDFSVNDVASSLKRFLRSLRDPIMMETLHAQWLDGLSRVDVASRLQWYKYLLRDLSTVNHNTLKRILAHLARIVQNEAVNKMGLRNLSAIFGPVLMNAGKEDSMSGFGEADKEMQVVHDLIEHHVTLFDLKEVDLEHERLINDAKKRIEQAMKDTTRQSTVPAGDMIIGIHVENGEVVNYKVPSTMTAEELTCIVREKAHLTSNEDSNWGLFEVISSSELERPIHYSEKVLDVVLQWGQWSEVVSRNNAICLKRNYVYDKIKLVFDPLFSLFSELRYSCKDRKAWKKFFMEFSHYSLHMRKDTKAAHPVCSWNAEDLSLYIGVQQRRSPPTKWGFTFITKDDQMIGPLVGHSVCCSNEEELFRWVAAILHAQQPLGLVPDGSLSPIRTELESQVPVGGVSPVGSRTSRMKQSLIHKLGIIKR</sequence>
<dbReference type="OMA" id="SRIHACY"/>
<dbReference type="EMBL" id="AMQN01014119">
    <property type="status" value="NOT_ANNOTATED_CDS"/>
    <property type="molecule type" value="Genomic_DNA"/>
</dbReference>
<evidence type="ECO:0000259" key="5">
    <source>
        <dbReference type="PROSITE" id="PS50200"/>
    </source>
</evidence>
<reference evidence="9" key="1">
    <citation type="submission" date="2012-12" db="EMBL/GenBank/DDBJ databases">
        <authorList>
            <person name="Hellsten U."/>
            <person name="Grimwood J."/>
            <person name="Chapman J.A."/>
            <person name="Shapiro H."/>
            <person name="Aerts A."/>
            <person name="Otillar R.P."/>
            <person name="Terry A.Y."/>
            <person name="Boore J.L."/>
            <person name="Simakov O."/>
            <person name="Marletaz F."/>
            <person name="Cho S.-J."/>
            <person name="Edsinger-Gonzales E."/>
            <person name="Havlak P."/>
            <person name="Kuo D.-H."/>
            <person name="Larsson T."/>
            <person name="Lv J."/>
            <person name="Arendt D."/>
            <person name="Savage R."/>
            <person name="Osoegawa K."/>
            <person name="de Jong P."/>
            <person name="Lindberg D.R."/>
            <person name="Seaver E.C."/>
            <person name="Weisblat D.A."/>
            <person name="Putnam N.H."/>
            <person name="Grigoriev I.V."/>
            <person name="Rokhsar D.S."/>
        </authorList>
    </citation>
    <scope>NUCLEOTIDE SEQUENCE</scope>
    <source>
        <strain evidence="9">I ESC-2004</strain>
    </source>
</reference>
<evidence type="ECO:0000259" key="6">
    <source>
        <dbReference type="PROSITE" id="PS50238"/>
    </source>
</evidence>
<dbReference type="InterPro" id="IPR052227">
    <property type="entry name" value="Arf-Rho-GAP_ANK-PH_domain"/>
</dbReference>
<dbReference type="EMBL" id="KB310753">
    <property type="protein sequence ID" value="ELT90848.1"/>
    <property type="molecule type" value="Genomic_DNA"/>
</dbReference>
<evidence type="ECO:0000313" key="8">
    <source>
        <dbReference type="EnsemblMetazoa" id="CapteP226965"/>
    </source>
</evidence>
<dbReference type="Gene3D" id="2.30.29.30">
    <property type="entry name" value="Pleckstrin-homology domain (PH domain)/Phosphotyrosine-binding domain (PTB)"/>
    <property type="match status" value="5"/>
</dbReference>
<dbReference type="SUPFAM" id="SSF48350">
    <property type="entry name" value="GTPase activation domain, GAP"/>
    <property type="match status" value="1"/>
</dbReference>
<dbReference type="STRING" id="283909.R7TAV0"/>
<dbReference type="Gene3D" id="3.10.20.90">
    <property type="entry name" value="Phosphatidylinositol 3-kinase Catalytic Subunit, Chain A, domain 1"/>
    <property type="match status" value="1"/>
</dbReference>
<dbReference type="SMART" id="SM00324">
    <property type="entry name" value="RhoGAP"/>
    <property type="match status" value="1"/>
</dbReference>
<feature type="domain" description="Ras-associating" evidence="5">
    <location>
        <begin position="892"/>
        <end position="985"/>
    </location>
</feature>
<keyword evidence="2" id="KW-0479">Metal-binding</keyword>
<accession>R7TAV0</accession>
<feature type="domain" description="PH" evidence="3">
    <location>
        <begin position="562"/>
        <end position="663"/>
    </location>
</feature>
<dbReference type="OrthoDB" id="29546at2759"/>
<dbReference type="PROSITE" id="PS50200">
    <property type="entry name" value="RA"/>
    <property type="match status" value="1"/>
</dbReference>
<keyword evidence="2" id="KW-0862">Zinc</keyword>
<evidence type="ECO:0000259" key="3">
    <source>
        <dbReference type="PROSITE" id="PS50003"/>
    </source>
</evidence>
<dbReference type="GO" id="GO:0005737">
    <property type="term" value="C:cytoplasm"/>
    <property type="evidence" value="ECO:0007669"/>
    <property type="project" value="TreeGrafter"/>
</dbReference>
<dbReference type="Gene3D" id="1.10.220.150">
    <property type="entry name" value="Arf GTPase activating protein"/>
    <property type="match status" value="1"/>
</dbReference>
<reference evidence="8" key="3">
    <citation type="submission" date="2015-06" db="UniProtKB">
        <authorList>
            <consortium name="EnsemblMetazoa"/>
        </authorList>
    </citation>
    <scope>IDENTIFICATION</scope>
</reference>
<feature type="domain" description="Arf-GAP" evidence="4">
    <location>
        <begin position="269"/>
        <end position="392"/>
    </location>
</feature>
<reference evidence="7 9" key="2">
    <citation type="journal article" date="2013" name="Nature">
        <title>Insights into bilaterian evolution from three spiralian genomes.</title>
        <authorList>
            <person name="Simakov O."/>
            <person name="Marletaz F."/>
            <person name="Cho S.J."/>
            <person name="Edsinger-Gonzales E."/>
            <person name="Havlak P."/>
            <person name="Hellsten U."/>
            <person name="Kuo D.H."/>
            <person name="Larsson T."/>
            <person name="Lv J."/>
            <person name="Arendt D."/>
            <person name="Savage R."/>
            <person name="Osoegawa K."/>
            <person name="de Jong P."/>
            <person name="Grimwood J."/>
            <person name="Chapman J.A."/>
            <person name="Shapiro H."/>
            <person name="Aerts A."/>
            <person name="Otillar R.P."/>
            <person name="Terry A.Y."/>
            <person name="Boore J.L."/>
            <person name="Grigoriev I.V."/>
            <person name="Lindberg D.R."/>
            <person name="Seaver E.C."/>
            <person name="Weisblat D.A."/>
            <person name="Putnam N.H."/>
            <person name="Rokhsar D.S."/>
        </authorList>
    </citation>
    <scope>NUCLEOTIDE SEQUENCE</scope>
    <source>
        <strain evidence="7 9">I ESC-2004</strain>
    </source>
</reference>
<dbReference type="SMART" id="SM00233">
    <property type="entry name" value="PH"/>
    <property type="match status" value="5"/>
</dbReference>
<evidence type="ECO:0000313" key="9">
    <source>
        <dbReference type="Proteomes" id="UP000014760"/>
    </source>
</evidence>
<evidence type="ECO:0008006" key="10">
    <source>
        <dbReference type="Google" id="ProtNLM"/>
    </source>
</evidence>
<feature type="domain" description="PH" evidence="3">
    <location>
        <begin position="54"/>
        <end position="159"/>
    </location>
</feature>
<dbReference type="SMART" id="SM00314">
    <property type="entry name" value="RA"/>
    <property type="match status" value="1"/>
</dbReference>
<proteinExistence type="predicted"/>
<dbReference type="GO" id="GO:0005096">
    <property type="term" value="F:GTPase activator activity"/>
    <property type="evidence" value="ECO:0007669"/>
    <property type="project" value="UniProtKB-KW"/>
</dbReference>
<dbReference type="InterPro" id="IPR037278">
    <property type="entry name" value="ARFGAP/RecO"/>
</dbReference>
<evidence type="ECO:0000256" key="1">
    <source>
        <dbReference type="ARBA" id="ARBA00022468"/>
    </source>
</evidence>
<dbReference type="GO" id="GO:0008270">
    <property type="term" value="F:zinc ion binding"/>
    <property type="evidence" value="ECO:0007669"/>
    <property type="project" value="UniProtKB-KW"/>
</dbReference>
<dbReference type="Pfam" id="PF21989">
    <property type="entry name" value="RA_2"/>
    <property type="match status" value="1"/>
</dbReference>
<dbReference type="InterPro" id="IPR008936">
    <property type="entry name" value="Rho_GTPase_activation_prot"/>
</dbReference>
<gene>
    <name evidence="7" type="ORF">CAPTEDRAFT_226965</name>
</gene>
<dbReference type="InterPro" id="IPR000159">
    <property type="entry name" value="RA_dom"/>
</dbReference>
<dbReference type="Pfam" id="PF00620">
    <property type="entry name" value="RhoGAP"/>
    <property type="match status" value="1"/>
</dbReference>
<name>R7TAV0_CAPTE</name>
<dbReference type="Proteomes" id="UP000014760">
    <property type="component" value="Unassembled WGS sequence"/>
</dbReference>
<keyword evidence="2" id="KW-0863">Zinc-finger</keyword>
<dbReference type="PANTHER" id="PTHR45899">
    <property type="entry name" value="RHO GTPASE ACTIVATING PROTEIN AT 15B, ISOFORM C"/>
    <property type="match status" value="1"/>
</dbReference>
<feature type="domain" description="PH" evidence="3">
    <location>
        <begin position="174"/>
        <end position="263"/>
    </location>
</feature>
<dbReference type="InterPro" id="IPR038508">
    <property type="entry name" value="ArfGAP_dom_sf"/>
</dbReference>
<dbReference type="Pfam" id="PF00169">
    <property type="entry name" value="PH"/>
    <property type="match status" value="2"/>
</dbReference>
<dbReference type="HOGENOM" id="CLU_002900_0_0_1"/>
<protein>
    <recommendedName>
        <fullName evidence="10">Arf-GAP with Rho-GAP domain, ANK repeat and PH domain-containing protein 1</fullName>
    </recommendedName>
</protein>
<keyword evidence="1" id="KW-0343">GTPase activation</keyword>
<dbReference type="PROSITE" id="PS50115">
    <property type="entry name" value="ARFGAP"/>
    <property type="match status" value="1"/>
</dbReference>
<dbReference type="SUPFAM" id="SSF54236">
    <property type="entry name" value="Ubiquitin-like"/>
    <property type="match status" value="1"/>
</dbReference>
<dbReference type="Pfam" id="PF01412">
    <property type="entry name" value="ArfGap"/>
    <property type="match status" value="1"/>
</dbReference>
<dbReference type="SMART" id="SM00105">
    <property type="entry name" value="ArfGap"/>
    <property type="match status" value="1"/>
</dbReference>
<dbReference type="InterPro" id="IPR029071">
    <property type="entry name" value="Ubiquitin-like_domsf"/>
</dbReference>
<dbReference type="CDD" id="cd17113">
    <property type="entry name" value="RA_ARAPs"/>
    <property type="match status" value="1"/>
</dbReference>
<dbReference type="SUPFAM" id="SSF57863">
    <property type="entry name" value="ArfGap/RecO-like zinc finger"/>
    <property type="match status" value="1"/>
</dbReference>
<keyword evidence="9" id="KW-1185">Reference proteome</keyword>
<dbReference type="InterPro" id="IPR000198">
    <property type="entry name" value="RhoGAP_dom"/>
</dbReference>
<feature type="domain" description="PH" evidence="3">
    <location>
        <begin position="452"/>
        <end position="551"/>
    </location>
</feature>
<evidence type="ECO:0000256" key="2">
    <source>
        <dbReference type="PROSITE-ProRule" id="PRU00288"/>
    </source>
</evidence>
<dbReference type="PANTHER" id="PTHR45899:SF2">
    <property type="entry name" value="RHO GTPASE ACTIVATING PROTEIN AT 15B, ISOFORM C"/>
    <property type="match status" value="1"/>
</dbReference>
<dbReference type="EnsemblMetazoa" id="CapteT226965">
    <property type="protein sequence ID" value="CapteP226965"/>
    <property type="gene ID" value="CapteG226965"/>
</dbReference>
<dbReference type="SUPFAM" id="SSF50729">
    <property type="entry name" value="PH domain-like"/>
    <property type="match status" value="5"/>
</dbReference>
<dbReference type="GO" id="GO:0007165">
    <property type="term" value="P:signal transduction"/>
    <property type="evidence" value="ECO:0007669"/>
    <property type="project" value="InterPro"/>
</dbReference>
<dbReference type="PROSITE" id="PS50238">
    <property type="entry name" value="RHOGAP"/>
    <property type="match status" value="1"/>
</dbReference>
<dbReference type="InterPro" id="IPR011993">
    <property type="entry name" value="PH-like_dom_sf"/>
</dbReference>
<dbReference type="InterPro" id="IPR001849">
    <property type="entry name" value="PH_domain"/>
</dbReference>
<feature type="domain" description="Rho-GAP" evidence="6">
    <location>
        <begin position="672"/>
        <end position="856"/>
    </location>
</feature>
<dbReference type="InterPro" id="IPR001164">
    <property type="entry name" value="ArfGAP_dom"/>
</dbReference>
<dbReference type="Gene3D" id="1.10.555.10">
    <property type="entry name" value="Rho GTPase activation protein"/>
    <property type="match status" value="1"/>
</dbReference>
<dbReference type="PROSITE" id="PS50003">
    <property type="entry name" value="PH_DOMAIN"/>
    <property type="match status" value="4"/>
</dbReference>
<evidence type="ECO:0000259" key="4">
    <source>
        <dbReference type="PROSITE" id="PS50115"/>
    </source>
</evidence>